<protein>
    <submittedName>
        <fullName evidence="3">Uncharacterized protein</fullName>
    </submittedName>
</protein>
<sequence>MSRSRSAHRSDDGLGAPKNSQQHRRANSTPACSDDFHDGSSFVKRLVGILDNHEKFIKNNADFLSEISSTLRSHTYSRLPRATSEPALKVPSTPIVQPATPEDSALESSPEFMPPTPPDTPTVEISDWSFMPPKPSEVKHQYEQPKVPKIVIKDHSSSTMTTISAPVSAIMDLSISSNHDTNTVTTSSPAVEKPNTQTTSMVPINRNSVGLSNTASSPFRNMSIIHTTPAMASTDSSSANLVNQPTASEEDIVQWYIYHADRAAKSLRYDLREIDLKMDRFVRRINDLNAQCAALQDLMSTNASAALNPNTQQHRRTRSTPAVQGNDYYTRKEKEIRDAIKEAFESLRSTLTFYRKHRVAPLELVNAKADVAMPGYWSLDAYGKRRALFHFYNRNKDISKPGDRAHYHDAMALLDACTAMSLNQDFVDKIDRWESQISAMKSESGPDTVIP</sequence>
<gene>
    <name evidence="3" type="ORF">D6D13_01050</name>
</gene>
<keyword evidence="1" id="KW-0175">Coiled coil</keyword>
<dbReference type="AlphaFoldDB" id="A0A4S9D9Q0"/>
<comment type="caution">
    <text evidence="3">The sequence shown here is derived from an EMBL/GenBank/DDBJ whole genome shotgun (WGS) entry which is preliminary data.</text>
</comment>
<feature type="region of interest" description="Disordered" evidence="2">
    <location>
        <begin position="180"/>
        <end position="209"/>
    </location>
</feature>
<name>A0A4S9D9Q0_AURPU</name>
<reference evidence="3" key="1">
    <citation type="submission" date="2018-10" db="EMBL/GenBank/DDBJ databases">
        <title>Fifty Aureobasidium pullulans genomes reveal a recombining polyextremotolerant generalist.</title>
        <authorList>
            <person name="Gostincar C."/>
            <person name="Turk M."/>
            <person name="Zajc J."/>
            <person name="Gunde-Cimerman N."/>
        </authorList>
    </citation>
    <scope>NUCLEOTIDE SEQUENCE [LARGE SCALE GENOMIC DNA]</scope>
    <source>
        <strain evidence="3">EXF-10085</strain>
    </source>
</reference>
<feature type="coiled-coil region" evidence="1">
    <location>
        <begin position="271"/>
        <end position="298"/>
    </location>
</feature>
<feature type="region of interest" description="Disordered" evidence="2">
    <location>
        <begin position="1"/>
        <end position="38"/>
    </location>
</feature>
<organism evidence="3">
    <name type="scientific">Aureobasidium pullulans</name>
    <name type="common">Black yeast</name>
    <name type="synonym">Pullularia pullulans</name>
    <dbReference type="NCBI Taxonomy" id="5580"/>
    <lineage>
        <taxon>Eukaryota</taxon>
        <taxon>Fungi</taxon>
        <taxon>Dikarya</taxon>
        <taxon>Ascomycota</taxon>
        <taxon>Pezizomycotina</taxon>
        <taxon>Dothideomycetes</taxon>
        <taxon>Dothideomycetidae</taxon>
        <taxon>Dothideales</taxon>
        <taxon>Saccotheciaceae</taxon>
        <taxon>Aureobasidium</taxon>
    </lineage>
</organism>
<feature type="region of interest" description="Disordered" evidence="2">
    <location>
        <begin position="91"/>
        <end position="118"/>
    </location>
</feature>
<evidence type="ECO:0000313" key="3">
    <source>
        <dbReference type="EMBL" id="THX17111.1"/>
    </source>
</evidence>
<evidence type="ECO:0000256" key="2">
    <source>
        <dbReference type="SAM" id="MobiDB-lite"/>
    </source>
</evidence>
<dbReference type="EMBL" id="QZAS01000002">
    <property type="protein sequence ID" value="THX17111.1"/>
    <property type="molecule type" value="Genomic_DNA"/>
</dbReference>
<evidence type="ECO:0000256" key="1">
    <source>
        <dbReference type="SAM" id="Coils"/>
    </source>
</evidence>
<accession>A0A4S9D9Q0</accession>
<proteinExistence type="predicted"/>